<dbReference type="InterPro" id="IPR046947">
    <property type="entry name" value="LytR-like"/>
</dbReference>
<gene>
    <name evidence="4" type="ORF">G6047_07140</name>
</gene>
<evidence type="ECO:0000313" key="5">
    <source>
        <dbReference type="Proteomes" id="UP000712080"/>
    </source>
</evidence>
<dbReference type="InterPro" id="IPR011006">
    <property type="entry name" value="CheY-like_superfamily"/>
</dbReference>
<dbReference type="AlphaFoldDB" id="A0A972FZT0"/>
<name>A0A972FZT0_9FLAO</name>
<dbReference type="InterPro" id="IPR001789">
    <property type="entry name" value="Sig_transdc_resp-reg_receiver"/>
</dbReference>
<sequence>MSVLIIEDEIKTARELKRTIESVNPDATVLDMIQSVKSGTKWLRENPAPDLILADIQLADGLSFEIFRQVEIESPIIFCTAYDQYAIEAFKTSSIDYLLKPVDEDKLGQSIAKYEKMKQLFGTGISDEPQQKIDRLLQHIGNEYKKTLLAHSRENIIPIATLDIAYFQSEFGNVCLFGFNGKKYTMSQTMDEFESWLSPVDFFRVNRQFIINRKAVESLSHYFSRRLLLKLTVTVSDPVIVSKTKSPLFLKWIETN</sequence>
<proteinExistence type="predicted"/>
<dbReference type="SMART" id="SM00448">
    <property type="entry name" value="REC"/>
    <property type="match status" value="1"/>
</dbReference>
<reference evidence="4" key="1">
    <citation type="submission" date="2020-02" db="EMBL/GenBank/DDBJ databases">
        <title>Flavobacterium sp. genome.</title>
        <authorList>
            <person name="Jung H.S."/>
            <person name="Baek J.H."/>
            <person name="Jeon C.O."/>
        </authorList>
    </citation>
    <scope>NUCLEOTIDE SEQUENCE</scope>
    <source>
        <strain evidence="4">SE-s28</strain>
    </source>
</reference>
<dbReference type="SUPFAM" id="SSF52172">
    <property type="entry name" value="CheY-like"/>
    <property type="match status" value="1"/>
</dbReference>
<dbReference type="PANTHER" id="PTHR37299">
    <property type="entry name" value="TRANSCRIPTIONAL REGULATOR-RELATED"/>
    <property type="match status" value="1"/>
</dbReference>
<evidence type="ECO:0000259" key="2">
    <source>
        <dbReference type="PROSITE" id="PS50110"/>
    </source>
</evidence>
<dbReference type="EMBL" id="JAAMPU010000103">
    <property type="protein sequence ID" value="NMH27801.1"/>
    <property type="molecule type" value="Genomic_DNA"/>
</dbReference>
<keyword evidence="5" id="KW-1185">Reference proteome</keyword>
<dbReference type="InterPro" id="IPR007492">
    <property type="entry name" value="LytTR_DNA-bd_dom"/>
</dbReference>
<dbReference type="GO" id="GO:0000156">
    <property type="term" value="F:phosphorelay response regulator activity"/>
    <property type="evidence" value="ECO:0007669"/>
    <property type="project" value="InterPro"/>
</dbReference>
<dbReference type="Gene3D" id="2.40.50.1020">
    <property type="entry name" value="LytTr DNA-binding domain"/>
    <property type="match status" value="1"/>
</dbReference>
<dbReference type="PROSITE" id="PS50930">
    <property type="entry name" value="HTH_LYTTR"/>
    <property type="match status" value="1"/>
</dbReference>
<dbReference type="PROSITE" id="PS50110">
    <property type="entry name" value="RESPONSE_REGULATORY"/>
    <property type="match status" value="1"/>
</dbReference>
<accession>A0A972FZT0</accession>
<protein>
    <submittedName>
        <fullName evidence="4">Response regulator transcription factor</fullName>
    </submittedName>
</protein>
<dbReference type="Gene3D" id="3.40.50.2300">
    <property type="match status" value="1"/>
</dbReference>
<dbReference type="GO" id="GO:0003677">
    <property type="term" value="F:DNA binding"/>
    <property type="evidence" value="ECO:0007669"/>
    <property type="project" value="InterPro"/>
</dbReference>
<feature type="domain" description="Response regulatory" evidence="2">
    <location>
        <begin position="2"/>
        <end position="115"/>
    </location>
</feature>
<comment type="caution">
    <text evidence="4">The sequence shown here is derived from an EMBL/GenBank/DDBJ whole genome shotgun (WGS) entry which is preliminary data.</text>
</comment>
<evidence type="ECO:0000259" key="3">
    <source>
        <dbReference type="PROSITE" id="PS50930"/>
    </source>
</evidence>
<feature type="modified residue" description="4-aspartylphosphate" evidence="1">
    <location>
        <position position="55"/>
    </location>
</feature>
<dbReference type="FunFam" id="3.40.50.2300:FF:000361">
    <property type="entry name" value="Two-component system response regulator"/>
    <property type="match status" value="1"/>
</dbReference>
<evidence type="ECO:0000313" key="4">
    <source>
        <dbReference type="EMBL" id="NMH27801.1"/>
    </source>
</evidence>
<dbReference type="Pfam" id="PF04397">
    <property type="entry name" value="LytTR"/>
    <property type="match status" value="1"/>
</dbReference>
<dbReference type="Proteomes" id="UP000712080">
    <property type="component" value="Unassembled WGS sequence"/>
</dbReference>
<evidence type="ECO:0000256" key="1">
    <source>
        <dbReference type="PROSITE-ProRule" id="PRU00169"/>
    </source>
</evidence>
<dbReference type="PANTHER" id="PTHR37299:SF1">
    <property type="entry name" value="STAGE 0 SPORULATION PROTEIN A HOMOLOG"/>
    <property type="match status" value="1"/>
</dbReference>
<organism evidence="4 5">
    <name type="scientific">Flavobacterium silvaticum</name>
    <dbReference type="NCBI Taxonomy" id="1852020"/>
    <lineage>
        <taxon>Bacteria</taxon>
        <taxon>Pseudomonadati</taxon>
        <taxon>Bacteroidota</taxon>
        <taxon>Flavobacteriia</taxon>
        <taxon>Flavobacteriales</taxon>
        <taxon>Flavobacteriaceae</taxon>
        <taxon>Flavobacterium</taxon>
    </lineage>
</organism>
<feature type="domain" description="HTH LytTR-type" evidence="3">
    <location>
        <begin position="148"/>
        <end position="255"/>
    </location>
</feature>
<dbReference type="SMART" id="SM00850">
    <property type="entry name" value="LytTR"/>
    <property type="match status" value="1"/>
</dbReference>
<dbReference type="Pfam" id="PF00072">
    <property type="entry name" value="Response_reg"/>
    <property type="match status" value="1"/>
</dbReference>
<keyword evidence="1" id="KW-0597">Phosphoprotein</keyword>